<dbReference type="FunCoup" id="B3S3S3">
    <property type="interactions" value="2255"/>
</dbReference>
<dbReference type="RefSeq" id="XP_002114874.1">
    <property type="nucleotide sequence ID" value="XM_002114838.1"/>
</dbReference>
<dbReference type="PANTHER" id="PTHR12630:SF1">
    <property type="entry name" value="GLUCOSIDASE 2 SUBUNIT BETA"/>
    <property type="match status" value="1"/>
</dbReference>
<dbReference type="InterPro" id="IPR009011">
    <property type="entry name" value="Man6P_isomerase_rcpt-bd_dom_sf"/>
</dbReference>
<accession>B3S3S3</accession>
<keyword evidence="6" id="KW-0175">Coiled coil</keyword>
<evidence type="ECO:0000256" key="2">
    <source>
        <dbReference type="ARBA" id="ARBA00022729"/>
    </source>
</evidence>
<dbReference type="PROSITE" id="PS00018">
    <property type="entry name" value="EF_HAND_1"/>
    <property type="match status" value="1"/>
</dbReference>
<dbReference type="EMBL" id="DS985249">
    <property type="protein sequence ID" value="EDV22330.1"/>
    <property type="molecule type" value="Genomic_DNA"/>
</dbReference>
<dbReference type="SUPFAM" id="SSF50911">
    <property type="entry name" value="Mannose 6-phosphate receptor domain"/>
    <property type="match status" value="1"/>
</dbReference>
<dbReference type="PROSITE" id="PS51914">
    <property type="entry name" value="MRH"/>
    <property type="match status" value="1"/>
</dbReference>
<dbReference type="OMA" id="YENGQHC"/>
<dbReference type="Gene3D" id="2.70.130.10">
    <property type="entry name" value="Mannose-6-phosphate receptor binding domain"/>
    <property type="match status" value="1"/>
</dbReference>
<reference evidence="10 11" key="1">
    <citation type="journal article" date="2008" name="Nature">
        <title>The Trichoplax genome and the nature of placozoans.</title>
        <authorList>
            <person name="Srivastava M."/>
            <person name="Begovic E."/>
            <person name="Chapman J."/>
            <person name="Putnam N.H."/>
            <person name="Hellsten U."/>
            <person name="Kawashima T."/>
            <person name="Kuo A."/>
            <person name="Mitros T."/>
            <person name="Salamov A."/>
            <person name="Carpenter M.L."/>
            <person name="Signorovitch A.Y."/>
            <person name="Moreno M.A."/>
            <person name="Kamm K."/>
            <person name="Grimwood J."/>
            <person name="Schmutz J."/>
            <person name="Shapiro H."/>
            <person name="Grigoriev I.V."/>
            <person name="Buss L.W."/>
            <person name="Schierwater B."/>
            <person name="Dellaporta S.L."/>
            <person name="Rokhsar D.S."/>
        </authorList>
    </citation>
    <scope>NUCLEOTIDE SEQUENCE [LARGE SCALE GENOMIC DNA]</scope>
    <source>
        <strain evidence="10 11">Grell-BS-1999</strain>
    </source>
</reference>
<evidence type="ECO:0000313" key="10">
    <source>
        <dbReference type="EMBL" id="EDV22330.1"/>
    </source>
</evidence>
<feature type="coiled-coil region" evidence="6">
    <location>
        <begin position="156"/>
        <end position="207"/>
    </location>
</feature>
<dbReference type="CTD" id="6756276"/>
<keyword evidence="3" id="KW-0256">Endoplasmic reticulum</keyword>
<evidence type="ECO:0000256" key="7">
    <source>
        <dbReference type="SAM" id="SignalP"/>
    </source>
</evidence>
<dbReference type="InterPro" id="IPR011992">
    <property type="entry name" value="EF-hand-dom_pair"/>
</dbReference>
<dbReference type="InParanoid" id="B3S3S3"/>
<dbReference type="OrthoDB" id="28322at2759"/>
<feature type="signal peptide" evidence="7">
    <location>
        <begin position="1"/>
        <end position="21"/>
    </location>
</feature>
<dbReference type="Pfam" id="PF12999">
    <property type="entry name" value="PRKCSH-like"/>
    <property type="match status" value="1"/>
</dbReference>
<dbReference type="KEGG" id="tad:TRIADDRAFT_64136"/>
<keyword evidence="5" id="KW-1015">Disulfide bond</keyword>
<dbReference type="GO" id="GO:0006491">
    <property type="term" value="P:N-glycan processing"/>
    <property type="evidence" value="ECO:0000318"/>
    <property type="project" value="GO_Central"/>
</dbReference>
<gene>
    <name evidence="10" type="ORF">TRIADDRAFT_64136</name>
</gene>
<evidence type="ECO:0000313" key="11">
    <source>
        <dbReference type="Proteomes" id="UP000009022"/>
    </source>
</evidence>
<name>B3S3S3_TRIAD</name>
<keyword evidence="4" id="KW-0106">Calcium</keyword>
<dbReference type="Pfam" id="PF13015">
    <property type="entry name" value="PRKCSH_1"/>
    <property type="match status" value="1"/>
</dbReference>
<dbReference type="GO" id="GO:0017177">
    <property type="term" value="C:glucosidase II complex"/>
    <property type="evidence" value="ECO:0000318"/>
    <property type="project" value="GO_Central"/>
</dbReference>
<organism evidence="10 11">
    <name type="scientific">Trichoplax adhaerens</name>
    <name type="common">Trichoplax reptans</name>
    <dbReference type="NCBI Taxonomy" id="10228"/>
    <lineage>
        <taxon>Eukaryota</taxon>
        <taxon>Metazoa</taxon>
        <taxon>Placozoa</taxon>
        <taxon>Uniplacotomia</taxon>
        <taxon>Trichoplacea</taxon>
        <taxon>Trichoplacidae</taxon>
        <taxon>Trichoplax</taxon>
    </lineage>
</organism>
<dbReference type="HOGENOM" id="CLU_016834_1_0_1"/>
<dbReference type="InterPro" id="IPR039794">
    <property type="entry name" value="Gtb1-like"/>
</dbReference>
<evidence type="ECO:0000256" key="3">
    <source>
        <dbReference type="ARBA" id="ARBA00022824"/>
    </source>
</evidence>
<feature type="chain" id="PRO_5002798447" description="Glucosidase 2 subunit beta" evidence="7">
    <location>
        <begin position="22"/>
        <end position="514"/>
    </location>
</feature>
<dbReference type="GO" id="GO:0005509">
    <property type="term" value="F:calcium ion binding"/>
    <property type="evidence" value="ECO:0007669"/>
    <property type="project" value="InterPro"/>
</dbReference>
<dbReference type="Gene3D" id="1.10.238.10">
    <property type="entry name" value="EF-hand"/>
    <property type="match status" value="1"/>
</dbReference>
<dbReference type="InterPro" id="IPR044865">
    <property type="entry name" value="MRH_dom"/>
</dbReference>
<dbReference type="InterPro" id="IPR036607">
    <property type="entry name" value="PRKCSH"/>
</dbReference>
<dbReference type="Proteomes" id="UP000009022">
    <property type="component" value="Unassembled WGS sequence"/>
</dbReference>
<dbReference type="PANTHER" id="PTHR12630">
    <property type="entry name" value="N-LINKED OLIGOSACCHARIDE PROCESSING"/>
    <property type="match status" value="1"/>
</dbReference>
<dbReference type="AlphaFoldDB" id="B3S3S3"/>
<keyword evidence="11" id="KW-1185">Reference proteome</keyword>
<dbReference type="STRING" id="10228.B3S3S3"/>
<feature type="domain" description="MRH" evidence="9">
    <location>
        <begin position="404"/>
        <end position="504"/>
    </location>
</feature>
<evidence type="ECO:0000259" key="9">
    <source>
        <dbReference type="PROSITE" id="PS51914"/>
    </source>
</evidence>
<keyword evidence="2 7" id="KW-0732">Signal</keyword>
<evidence type="ECO:0000256" key="5">
    <source>
        <dbReference type="ARBA" id="ARBA00023157"/>
    </source>
</evidence>
<feature type="coiled-coil region" evidence="6">
    <location>
        <begin position="354"/>
        <end position="388"/>
    </location>
</feature>
<feature type="domain" description="EF-hand" evidence="8">
    <location>
        <begin position="220"/>
        <end position="255"/>
    </location>
</feature>
<dbReference type="SUPFAM" id="SSF47473">
    <property type="entry name" value="EF-hand"/>
    <property type="match status" value="1"/>
</dbReference>
<evidence type="ECO:0000259" key="8">
    <source>
        <dbReference type="PROSITE" id="PS50222"/>
    </source>
</evidence>
<dbReference type="InterPro" id="IPR028146">
    <property type="entry name" value="PRKCSH_N"/>
</dbReference>
<dbReference type="GeneID" id="6756276"/>
<evidence type="ECO:0000256" key="4">
    <source>
        <dbReference type="ARBA" id="ARBA00022837"/>
    </source>
</evidence>
<dbReference type="eggNOG" id="KOG2397">
    <property type="taxonomic scope" value="Eukaryota"/>
</dbReference>
<protein>
    <recommendedName>
        <fullName evidence="1">Glucosidase 2 subunit beta</fullName>
    </recommendedName>
</protein>
<sequence length="514" mass="57524">MTAQKYLWFTLTCLFYTSLLASIGYAGSGLPKGAQPSLASNYDSSRPFRCLNGLATIDFTSVNDNYCDCSDGSDEPGTSACPNGRFYCHNVGYKPLIFPSSRVNDGICDCCDGTDEYDGKISCQNTCDEVGAKYREELRKLQEEAEKGYVMRLQYAKEGLEAKEKYKAKLQSLKADIETVRQKASELEAKKSEAEKSEKERLDAFEKEWEETKAKKREEYYNSKSKSTFDELDSNKDGSITVNEIIGNLAFDADGNGEVSEEEAKQALGEAGIISSYDNFMSDVWPKFNDKLVQIKPQGLDSGERSMEQPADSHEVNIDDDIVAEDEDEAAKEHVAVAQEEDMYGQKPEHDEELKNLVAVADKARQEYKAAEDNKNNMENEIQEIEKVLGSDFGSEEEFAYLRGKCYQFTDREYTYELCPFDKVTQTSKSGGSQTSLGTWGSWVGAENKYSKMKYEGGQNCWNGPDRSATIVISCGTEDSLISASEPNRCEYLMEFKTPAACFSRGNKNSHDEL</sequence>
<dbReference type="InterPro" id="IPR018247">
    <property type="entry name" value="EF_Hand_1_Ca_BS"/>
</dbReference>
<dbReference type="PROSITE" id="PS50222">
    <property type="entry name" value="EF_HAND_2"/>
    <property type="match status" value="1"/>
</dbReference>
<evidence type="ECO:0000256" key="6">
    <source>
        <dbReference type="SAM" id="Coils"/>
    </source>
</evidence>
<proteinExistence type="predicted"/>
<dbReference type="PhylomeDB" id="B3S3S3"/>
<evidence type="ECO:0000256" key="1">
    <source>
        <dbReference type="ARBA" id="ARBA00022387"/>
    </source>
</evidence>
<dbReference type="InterPro" id="IPR002048">
    <property type="entry name" value="EF_hand_dom"/>
</dbReference>